<keyword evidence="2" id="KW-1133">Transmembrane helix</keyword>
<dbReference type="Proteomes" id="UP000298416">
    <property type="component" value="Unassembled WGS sequence"/>
</dbReference>
<dbReference type="InterPro" id="IPR002110">
    <property type="entry name" value="Ankyrin_rpt"/>
</dbReference>
<dbReference type="GO" id="GO:0016020">
    <property type="term" value="C:membrane"/>
    <property type="evidence" value="ECO:0007669"/>
    <property type="project" value="TreeGrafter"/>
</dbReference>
<dbReference type="Pfam" id="PF13962">
    <property type="entry name" value="PGG"/>
    <property type="match status" value="1"/>
</dbReference>
<dbReference type="PANTHER" id="PTHR24177">
    <property type="entry name" value="CASKIN"/>
    <property type="match status" value="1"/>
</dbReference>
<comment type="caution">
    <text evidence="4">The sequence shown here is derived from an EMBL/GenBank/DDBJ whole genome shotgun (WGS) entry which is preliminary data.</text>
</comment>
<keyword evidence="2" id="KW-0812">Transmembrane</keyword>
<evidence type="ECO:0000256" key="2">
    <source>
        <dbReference type="SAM" id="Phobius"/>
    </source>
</evidence>
<name>A0A8X8ZWB7_SALSN</name>
<dbReference type="Gene3D" id="1.25.40.20">
    <property type="entry name" value="Ankyrin repeat-containing domain"/>
    <property type="match status" value="1"/>
</dbReference>
<dbReference type="AlphaFoldDB" id="A0A8X8ZWB7"/>
<evidence type="ECO:0000259" key="3">
    <source>
        <dbReference type="Pfam" id="PF13962"/>
    </source>
</evidence>
<dbReference type="EMBL" id="PNBA02000007">
    <property type="protein sequence ID" value="KAG6418319.1"/>
    <property type="molecule type" value="Genomic_DNA"/>
</dbReference>
<dbReference type="InterPro" id="IPR036770">
    <property type="entry name" value="Ankyrin_rpt-contain_sf"/>
</dbReference>
<feature type="compositionally biased region" description="Basic and acidic residues" evidence="1">
    <location>
        <begin position="28"/>
        <end position="47"/>
    </location>
</feature>
<dbReference type="PANTHER" id="PTHR24177:SF292">
    <property type="entry name" value="ANKYRIN REPEAT FAMILY PROTEIN-RELATED"/>
    <property type="match status" value="1"/>
</dbReference>
<feature type="transmembrane region" description="Helical" evidence="2">
    <location>
        <begin position="492"/>
        <end position="513"/>
    </location>
</feature>
<accession>A0A8X8ZWB7</accession>
<keyword evidence="2" id="KW-0472">Membrane</keyword>
<feature type="transmembrane region" description="Helical" evidence="2">
    <location>
        <begin position="408"/>
        <end position="426"/>
    </location>
</feature>
<evidence type="ECO:0000313" key="5">
    <source>
        <dbReference type="Proteomes" id="UP000298416"/>
    </source>
</evidence>
<dbReference type="InterPro" id="IPR026961">
    <property type="entry name" value="PGG_dom"/>
</dbReference>
<evidence type="ECO:0000313" key="4">
    <source>
        <dbReference type="EMBL" id="KAG6418319.1"/>
    </source>
</evidence>
<reference evidence="4" key="2">
    <citation type="submission" date="2020-08" db="EMBL/GenBank/DDBJ databases">
        <title>Plant Genome Project.</title>
        <authorList>
            <person name="Zhang R.-G."/>
        </authorList>
    </citation>
    <scope>NUCLEOTIDE SEQUENCE</scope>
    <source>
        <strain evidence="4">Huo1</strain>
        <tissue evidence="4">Leaf</tissue>
    </source>
</reference>
<dbReference type="Pfam" id="PF12796">
    <property type="entry name" value="Ank_2"/>
    <property type="match status" value="1"/>
</dbReference>
<evidence type="ECO:0000256" key="1">
    <source>
        <dbReference type="SAM" id="MobiDB-lite"/>
    </source>
</evidence>
<reference evidence="4" key="1">
    <citation type="submission" date="2018-01" db="EMBL/GenBank/DDBJ databases">
        <authorList>
            <person name="Mao J.F."/>
        </authorList>
    </citation>
    <scope>NUCLEOTIDE SEQUENCE</scope>
    <source>
        <strain evidence="4">Huo1</strain>
        <tissue evidence="4">Leaf</tissue>
    </source>
</reference>
<organism evidence="4">
    <name type="scientific">Salvia splendens</name>
    <name type="common">Scarlet sage</name>
    <dbReference type="NCBI Taxonomy" id="180675"/>
    <lineage>
        <taxon>Eukaryota</taxon>
        <taxon>Viridiplantae</taxon>
        <taxon>Streptophyta</taxon>
        <taxon>Embryophyta</taxon>
        <taxon>Tracheophyta</taxon>
        <taxon>Spermatophyta</taxon>
        <taxon>Magnoliopsida</taxon>
        <taxon>eudicotyledons</taxon>
        <taxon>Gunneridae</taxon>
        <taxon>Pentapetalae</taxon>
        <taxon>asterids</taxon>
        <taxon>lamiids</taxon>
        <taxon>Lamiales</taxon>
        <taxon>Lamiaceae</taxon>
        <taxon>Nepetoideae</taxon>
        <taxon>Mentheae</taxon>
        <taxon>Salviinae</taxon>
        <taxon>Salvia</taxon>
        <taxon>Salvia subgen. Calosphace</taxon>
        <taxon>core Calosphace</taxon>
    </lineage>
</organism>
<feature type="transmembrane region" description="Helical" evidence="2">
    <location>
        <begin position="446"/>
        <end position="471"/>
    </location>
</feature>
<feature type="region of interest" description="Disordered" evidence="1">
    <location>
        <begin position="1"/>
        <end position="50"/>
    </location>
</feature>
<dbReference type="SUPFAM" id="SSF48403">
    <property type="entry name" value="Ankyrin repeat"/>
    <property type="match status" value="1"/>
</dbReference>
<keyword evidence="5" id="KW-1185">Reference proteome</keyword>
<gene>
    <name evidence="4" type="ORF">SASPL_120522</name>
</gene>
<feature type="transmembrane region" description="Helical" evidence="2">
    <location>
        <begin position="519"/>
        <end position="541"/>
    </location>
</feature>
<dbReference type="SMART" id="SM00248">
    <property type="entry name" value="ANK"/>
    <property type="match status" value="7"/>
</dbReference>
<protein>
    <recommendedName>
        <fullName evidence="3">PGG domain-containing protein</fullName>
    </recommendedName>
</protein>
<feature type="domain" description="PGG" evidence="3">
    <location>
        <begin position="400"/>
        <end position="511"/>
    </location>
</feature>
<sequence>MTKAKDAQLAPTPKLKDNDVSISMPTTSHKDVHDQHHTAKENPDHQSMHRAATKGNWEEAKILLNEDEKLGWIEITEQGDRAIHLAVSGKHREFVRQLIEMVGWEMLELYDGNGYTPCCYAIMAGDLELVRIMMEANPFIANLSNFYGTTPFALAISFGKTEIVEYYLTTVTEIKGLSREQWFNILLVAISSKMLDVALRMLEMRSSLALMKGVDNRTALHVLCQMDISSGDGKKRKALRCLSQKLWTNIQVLGRDGVLQLMKSPPLILHEAAKVGNLDLIEMITTDYPDLLAHTDDKHGYSIFHIIVIHRKENILQLLEKASFVKDFNAVLQDKDGNNLLHSAAKSTSERLKGLEVVGEHDVHMQSAIAWFEEMRNKQGYTPEELFWKDHAEMLATSEEYTKKTAESCMLISTLVLALVFGAAFAPPGGFDQVTGIPMLLKNKWFPIFIIFQVLALSSSTLSILGFWSIISSNFPERQFFMLPRLLRISMGALLLSILFVISAFLAASFLIFVQHRKALVLAFMLPLYLLLVLGISYQFIKVTLKTCRVGYYRLTRASSGKYESWSSRVHTFGASKFSVFSSYFR</sequence>
<proteinExistence type="predicted"/>